<reference evidence="2" key="1">
    <citation type="submission" date="2020-05" db="EMBL/GenBank/DDBJ databases">
        <title>WGS assembly of Corymbia citriodora subspecies variegata.</title>
        <authorList>
            <person name="Barry K."/>
            <person name="Hundley H."/>
            <person name="Shu S."/>
            <person name="Jenkins J."/>
            <person name="Grimwood J."/>
            <person name="Baten A."/>
        </authorList>
    </citation>
    <scope>NUCLEOTIDE SEQUENCE</scope>
    <source>
        <strain evidence="2">CV2-018</strain>
    </source>
</reference>
<dbReference type="Pfam" id="PF06521">
    <property type="entry name" value="PAR1"/>
    <property type="match status" value="1"/>
</dbReference>
<dbReference type="PANTHER" id="PTHR33649">
    <property type="entry name" value="PAR1 PROTEIN"/>
    <property type="match status" value="1"/>
</dbReference>
<dbReference type="AlphaFoldDB" id="A0A8T0D1H2"/>
<dbReference type="Proteomes" id="UP000806378">
    <property type="component" value="Unassembled WGS sequence"/>
</dbReference>
<dbReference type="OrthoDB" id="772928at2759"/>
<keyword evidence="1" id="KW-0732">Signal</keyword>
<evidence type="ECO:0000313" key="2">
    <source>
        <dbReference type="EMBL" id="KAF7852349.1"/>
    </source>
</evidence>
<protein>
    <recommendedName>
        <fullName evidence="4">PAR1 protein</fullName>
    </recommendedName>
</protein>
<dbReference type="EMBL" id="MU089516">
    <property type="protein sequence ID" value="KAF7852349.1"/>
    <property type="molecule type" value="Genomic_DNA"/>
</dbReference>
<organism evidence="2 3">
    <name type="scientific">Corymbia citriodora subsp. variegata</name>
    <dbReference type="NCBI Taxonomy" id="360336"/>
    <lineage>
        <taxon>Eukaryota</taxon>
        <taxon>Viridiplantae</taxon>
        <taxon>Streptophyta</taxon>
        <taxon>Embryophyta</taxon>
        <taxon>Tracheophyta</taxon>
        <taxon>Spermatophyta</taxon>
        <taxon>Magnoliopsida</taxon>
        <taxon>eudicotyledons</taxon>
        <taxon>Gunneridae</taxon>
        <taxon>Pentapetalae</taxon>
        <taxon>rosids</taxon>
        <taxon>malvids</taxon>
        <taxon>Myrtales</taxon>
        <taxon>Myrtaceae</taxon>
        <taxon>Myrtoideae</taxon>
        <taxon>Eucalypteae</taxon>
        <taxon>Corymbia</taxon>
    </lineage>
</organism>
<feature type="chain" id="PRO_5035724898" description="PAR1 protein" evidence="1">
    <location>
        <begin position="29"/>
        <end position="184"/>
    </location>
</feature>
<sequence length="184" mass="19383">MASSLSFDAFAVILALALAVCCVTGTLGGIVCENLDHDSCAFAVSSSGKRCVLEKQVKRSGEEAYTCGQSGIEAGGLRDYIETDQCIGSCGVDRRTLGIASDALLEPRFAQQLCSSKCYGSCPNIVDLYFNLAAGEGVFLPKLCEVARQDTRRGMAEIRSSGIVAPGPTIHPVKFTVAPAMSPY</sequence>
<dbReference type="Gramene" id="rna-gnl|WGS:JABURB|Cocit.L0904.1">
    <property type="protein sequence ID" value="cds-KAF7852349.1"/>
    <property type="gene ID" value="gene-BT93_L0904"/>
</dbReference>
<dbReference type="PANTHER" id="PTHR33649:SF2">
    <property type="entry name" value="PAR1 PROTEIN"/>
    <property type="match status" value="1"/>
</dbReference>
<feature type="signal peptide" evidence="1">
    <location>
        <begin position="1"/>
        <end position="28"/>
    </location>
</feature>
<evidence type="ECO:0000313" key="3">
    <source>
        <dbReference type="Proteomes" id="UP000806378"/>
    </source>
</evidence>
<evidence type="ECO:0000256" key="1">
    <source>
        <dbReference type="SAM" id="SignalP"/>
    </source>
</evidence>
<dbReference type="InterPro" id="IPR009489">
    <property type="entry name" value="PAR1"/>
</dbReference>
<keyword evidence="3" id="KW-1185">Reference proteome</keyword>
<comment type="caution">
    <text evidence="2">The sequence shown here is derived from an EMBL/GenBank/DDBJ whole genome shotgun (WGS) entry which is preliminary data.</text>
</comment>
<name>A0A8T0D1H2_CORYI</name>
<evidence type="ECO:0008006" key="4">
    <source>
        <dbReference type="Google" id="ProtNLM"/>
    </source>
</evidence>
<gene>
    <name evidence="2" type="ORF">BT93_L0904</name>
</gene>
<proteinExistence type="predicted"/>
<accession>A0A8T0D1H2</accession>